<organism evidence="2 3">
    <name type="scientific">Streptomyces venezuelae</name>
    <dbReference type="NCBI Taxonomy" id="54571"/>
    <lineage>
        <taxon>Bacteria</taxon>
        <taxon>Bacillati</taxon>
        <taxon>Actinomycetota</taxon>
        <taxon>Actinomycetes</taxon>
        <taxon>Kitasatosporales</taxon>
        <taxon>Streptomycetaceae</taxon>
        <taxon>Streptomyces</taxon>
    </lineage>
</organism>
<protein>
    <recommendedName>
        <fullName evidence="4">Immunity 49 family protein</fullName>
    </recommendedName>
</protein>
<proteinExistence type="predicted"/>
<evidence type="ECO:0000313" key="3">
    <source>
        <dbReference type="Proteomes" id="UP000322927"/>
    </source>
</evidence>
<reference evidence="2 3" key="1">
    <citation type="submission" date="2018-05" db="EMBL/GenBank/DDBJ databases">
        <title>Streptomyces venezuelae.</title>
        <authorList>
            <person name="Kim W."/>
            <person name="Lee N."/>
            <person name="Cho B.-K."/>
        </authorList>
    </citation>
    <scope>NUCLEOTIDE SEQUENCE [LARGE SCALE GENOMIC DNA]</scope>
    <source>
        <strain evidence="2 3">ATCC 14584</strain>
    </source>
</reference>
<dbReference type="Proteomes" id="UP000322927">
    <property type="component" value="Chromosome"/>
</dbReference>
<dbReference type="InterPro" id="IPR029074">
    <property type="entry name" value="Imm49"/>
</dbReference>
<feature type="region of interest" description="Disordered" evidence="1">
    <location>
        <begin position="286"/>
        <end position="311"/>
    </location>
</feature>
<evidence type="ECO:0008006" key="4">
    <source>
        <dbReference type="Google" id="ProtNLM"/>
    </source>
</evidence>
<dbReference type="AlphaFoldDB" id="A0A5P2C7E0"/>
<dbReference type="Pfam" id="PF15575">
    <property type="entry name" value="Imm49"/>
    <property type="match status" value="1"/>
</dbReference>
<gene>
    <name evidence="2" type="ORF">DEJ48_38285</name>
</gene>
<dbReference type="EMBL" id="CP029192">
    <property type="protein sequence ID" value="QES38493.1"/>
    <property type="molecule type" value="Genomic_DNA"/>
</dbReference>
<sequence>MLTFPQAERLRGLTAEHLLTRHGIRPRIEGDAVLWGDGRRSPLPNLAHQCRATADEHWPRLIEQHFTTLENGSRGGESARELLEGAVLRLLPDDSFPGETANSFRYARPVAEGLLLALALDTPTSVRILTDHDVARAGLDQLWVAARNNLIRELVEHDEVTGPQGARLWTVYGDSHFVASKALVLPELARATTGSDLPEAGALVVLPSRNLLAFHPIEDGTVVDAVNDLGAYALGAYDDGPGALSPRLYWWHEGRMTSLTAIDHETRSFSVVPPPDLMELMKKLHAESPPAPAAPQTAPVGAPGGEPVGAEADAADLDPAAAAEGIARLAQSEAGVAHTFAATKRLSDVRFASDPDGARLETWEAWVWAMQTGSALFRTTAETGGTVECRITDRTLHLTATGPVPGADARAWLDAFYLAVVCREQDRLTLLCNVPLDDLRRAAPADEYVFHWIRTLRAFWLRQPMDDVVQHLIATMETSHPHVATSTPGDFLNLIDYQPAALMHRLIAGDRAAFAEALTEALAHHERYWSDRADAGTTALYHRIALGPLALACLAYDSDFPVDEASPYLPKHLLKRDWLGEFPT</sequence>
<evidence type="ECO:0000313" key="2">
    <source>
        <dbReference type="EMBL" id="QES38493.1"/>
    </source>
</evidence>
<name>A0A5P2C7E0_STRVZ</name>
<dbReference type="OrthoDB" id="3812886at2"/>
<evidence type="ECO:0000256" key="1">
    <source>
        <dbReference type="SAM" id="MobiDB-lite"/>
    </source>
</evidence>
<accession>A0A5P2C7E0</accession>